<evidence type="ECO:0000313" key="3">
    <source>
        <dbReference type="Proteomes" id="UP001219518"/>
    </source>
</evidence>
<protein>
    <submittedName>
        <fullName evidence="2">Zinc finger transcription factor Trps1</fullName>
    </submittedName>
</protein>
<evidence type="ECO:0000256" key="1">
    <source>
        <dbReference type="SAM" id="SignalP"/>
    </source>
</evidence>
<keyword evidence="3" id="KW-1185">Reference proteome</keyword>
<gene>
    <name evidence="2" type="ORF">KUF71_023096</name>
</gene>
<reference evidence="2" key="2">
    <citation type="journal article" date="2023" name="BMC Genomics">
        <title>Pest status, molecular evolution, and epigenetic factors derived from the genome assembly of Frankliniella fusca, a thysanopteran phytovirus vector.</title>
        <authorList>
            <person name="Catto M.A."/>
            <person name="Labadie P.E."/>
            <person name="Jacobson A.L."/>
            <person name="Kennedy G.G."/>
            <person name="Srinivasan R."/>
            <person name="Hunt B.G."/>
        </authorList>
    </citation>
    <scope>NUCLEOTIDE SEQUENCE</scope>
    <source>
        <strain evidence="2">PL_HMW_Pooled</strain>
    </source>
</reference>
<name>A0AAE1LCG1_9NEOP</name>
<dbReference type="Proteomes" id="UP001219518">
    <property type="component" value="Unassembled WGS sequence"/>
</dbReference>
<organism evidence="2 3">
    <name type="scientific">Frankliniella fusca</name>
    <dbReference type="NCBI Taxonomy" id="407009"/>
    <lineage>
        <taxon>Eukaryota</taxon>
        <taxon>Metazoa</taxon>
        <taxon>Ecdysozoa</taxon>
        <taxon>Arthropoda</taxon>
        <taxon>Hexapoda</taxon>
        <taxon>Insecta</taxon>
        <taxon>Pterygota</taxon>
        <taxon>Neoptera</taxon>
        <taxon>Paraneoptera</taxon>
        <taxon>Thysanoptera</taxon>
        <taxon>Terebrantia</taxon>
        <taxon>Thripoidea</taxon>
        <taxon>Thripidae</taxon>
        <taxon>Frankliniella</taxon>
    </lineage>
</organism>
<proteinExistence type="predicted"/>
<evidence type="ECO:0000313" key="2">
    <source>
        <dbReference type="EMBL" id="KAK3913639.1"/>
    </source>
</evidence>
<feature type="signal peptide" evidence="1">
    <location>
        <begin position="1"/>
        <end position="20"/>
    </location>
</feature>
<feature type="chain" id="PRO_5042103104" evidence="1">
    <location>
        <begin position="21"/>
        <end position="80"/>
    </location>
</feature>
<accession>A0AAE1LCG1</accession>
<dbReference type="AlphaFoldDB" id="A0AAE1LCG1"/>
<dbReference type="EMBL" id="JAHWGI010000334">
    <property type="protein sequence ID" value="KAK3913639.1"/>
    <property type="molecule type" value="Genomic_DNA"/>
</dbReference>
<sequence>MRFFDLFLAYLFSFWLLCSSARRASIAPEVTQPPTYVVPYQRSKSRSVDHGFSPPFDLDSLRHTVEGRIQSAEKLSRAGE</sequence>
<reference evidence="2" key="1">
    <citation type="submission" date="2021-07" db="EMBL/GenBank/DDBJ databases">
        <authorList>
            <person name="Catto M.A."/>
            <person name="Jacobson A."/>
            <person name="Kennedy G."/>
            <person name="Labadie P."/>
            <person name="Hunt B.G."/>
            <person name="Srinivasan R."/>
        </authorList>
    </citation>
    <scope>NUCLEOTIDE SEQUENCE</scope>
    <source>
        <strain evidence="2">PL_HMW_Pooled</strain>
        <tissue evidence="2">Head</tissue>
    </source>
</reference>
<comment type="caution">
    <text evidence="2">The sequence shown here is derived from an EMBL/GenBank/DDBJ whole genome shotgun (WGS) entry which is preliminary data.</text>
</comment>
<keyword evidence="1" id="KW-0732">Signal</keyword>